<gene>
    <name evidence="2" type="ORF">O3P69_019872</name>
</gene>
<protein>
    <submittedName>
        <fullName evidence="2">Uncharacterized protein</fullName>
    </submittedName>
</protein>
<organism evidence="2 3">
    <name type="scientific">Scylla paramamosain</name>
    <name type="common">Mud crab</name>
    <dbReference type="NCBI Taxonomy" id="85552"/>
    <lineage>
        <taxon>Eukaryota</taxon>
        <taxon>Metazoa</taxon>
        <taxon>Ecdysozoa</taxon>
        <taxon>Arthropoda</taxon>
        <taxon>Crustacea</taxon>
        <taxon>Multicrustacea</taxon>
        <taxon>Malacostraca</taxon>
        <taxon>Eumalacostraca</taxon>
        <taxon>Eucarida</taxon>
        <taxon>Decapoda</taxon>
        <taxon>Pleocyemata</taxon>
        <taxon>Brachyura</taxon>
        <taxon>Eubrachyura</taxon>
        <taxon>Portunoidea</taxon>
        <taxon>Portunidae</taxon>
        <taxon>Portuninae</taxon>
        <taxon>Scylla</taxon>
    </lineage>
</organism>
<dbReference type="Proteomes" id="UP001487740">
    <property type="component" value="Unassembled WGS sequence"/>
</dbReference>
<name>A0AAW0SBQ6_SCYPA</name>
<reference evidence="2 3" key="1">
    <citation type="submission" date="2023-03" db="EMBL/GenBank/DDBJ databases">
        <title>High-quality genome of Scylla paramamosain provides insights in environmental adaptation.</title>
        <authorList>
            <person name="Zhang L."/>
        </authorList>
    </citation>
    <scope>NUCLEOTIDE SEQUENCE [LARGE SCALE GENOMIC DNA]</scope>
    <source>
        <strain evidence="2">LZ_2023a</strain>
        <tissue evidence="2">Muscle</tissue>
    </source>
</reference>
<dbReference type="EMBL" id="JARAKH010001613">
    <property type="protein sequence ID" value="KAK8372740.1"/>
    <property type="molecule type" value="Genomic_DNA"/>
</dbReference>
<keyword evidence="3" id="KW-1185">Reference proteome</keyword>
<evidence type="ECO:0000256" key="1">
    <source>
        <dbReference type="SAM" id="MobiDB-lite"/>
    </source>
</evidence>
<proteinExistence type="predicted"/>
<feature type="region of interest" description="Disordered" evidence="1">
    <location>
        <begin position="1"/>
        <end position="89"/>
    </location>
</feature>
<evidence type="ECO:0000313" key="3">
    <source>
        <dbReference type="Proteomes" id="UP001487740"/>
    </source>
</evidence>
<comment type="caution">
    <text evidence="2">The sequence shown here is derived from an EMBL/GenBank/DDBJ whole genome shotgun (WGS) entry which is preliminary data.</text>
</comment>
<accession>A0AAW0SBQ6</accession>
<sequence length="142" mass="15387">MVAVESGKGNGYSPPAAVFDDDPGIMSEAETSSTGFCREARSPSSKTLDARSFESDANSSSWDDDPGIMSKAETFSTGRSRNVKPRTSLPIVHTPSKTLERPLGECVRVREEGKLDCSKGFGESGWGVWVMEEWVPVCYGNE</sequence>
<evidence type="ECO:0000313" key="2">
    <source>
        <dbReference type="EMBL" id="KAK8372740.1"/>
    </source>
</evidence>
<dbReference type="AlphaFoldDB" id="A0AAW0SBQ6"/>